<dbReference type="Gene3D" id="3.40.50.300">
    <property type="entry name" value="P-loop containing nucleotide triphosphate hydrolases"/>
    <property type="match status" value="1"/>
</dbReference>
<protein>
    <recommendedName>
        <fullName evidence="2">Deoxynucleoside monophosphate kinase</fullName>
    </recommendedName>
</protein>
<reference evidence="1" key="1">
    <citation type="submission" date="2020-04" db="EMBL/GenBank/DDBJ databases">
        <authorList>
            <person name="Chiriac C."/>
            <person name="Salcher M."/>
            <person name="Ghai R."/>
            <person name="Kavagutti S V."/>
        </authorList>
    </citation>
    <scope>NUCLEOTIDE SEQUENCE</scope>
</reference>
<accession>A0A6J5LFS3</accession>
<proteinExistence type="predicted"/>
<dbReference type="InterPro" id="IPR048444">
    <property type="entry name" value="DNMK"/>
</dbReference>
<evidence type="ECO:0000313" key="1">
    <source>
        <dbReference type="EMBL" id="CAB4133424.1"/>
    </source>
</evidence>
<organism evidence="1">
    <name type="scientific">uncultured Caudovirales phage</name>
    <dbReference type="NCBI Taxonomy" id="2100421"/>
    <lineage>
        <taxon>Viruses</taxon>
        <taxon>Duplodnaviria</taxon>
        <taxon>Heunggongvirae</taxon>
        <taxon>Uroviricota</taxon>
        <taxon>Caudoviricetes</taxon>
        <taxon>Peduoviridae</taxon>
        <taxon>Maltschvirus</taxon>
        <taxon>Maltschvirus maltsch</taxon>
    </lineage>
</organism>
<dbReference type="InterPro" id="IPR027417">
    <property type="entry name" value="P-loop_NTPase"/>
</dbReference>
<evidence type="ECO:0008006" key="2">
    <source>
        <dbReference type="Google" id="ProtNLM"/>
    </source>
</evidence>
<dbReference type="Pfam" id="PF21448">
    <property type="entry name" value="DNMK"/>
    <property type="match status" value="1"/>
</dbReference>
<sequence>MIIGLVGFIGSGKGTVGEYLHLEGYHQASFAGALKDTASTMFGWDRALLEGDTNESREFREQKDTWWSNRFGYDFTPRLALQLLGTEAGRDVFHKDLWIYSLEKRIEKFDNVVLTDTRFPNEIEFIRKLGGVIVQVERGKKPQWYETALKENQYKHAEKDYILYDEGQCMEQKYPTIHISEWAWIGQKIDYTIKNDSTLEDLFKSVRNVLTEVNKRDNIVTQLHNGENNEVVNRNT</sequence>
<dbReference type="SUPFAM" id="SSF52540">
    <property type="entry name" value="P-loop containing nucleoside triphosphate hydrolases"/>
    <property type="match status" value="1"/>
</dbReference>
<dbReference type="EMBL" id="LR796270">
    <property type="protein sequence ID" value="CAB4133424.1"/>
    <property type="molecule type" value="Genomic_DNA"/>
</dbReference>
<name>A0A6J5LFS3_9CAUD</name>
<gene>
    <name evidence="1" type="ORF">UFOVP250_174</name>
</gene>